<keyword evidence="4 5" id="KW-0687">Ribonucleoprotein</keyword>
<keyword evidence="1 5" id="KW-0699">rRNA-binding</keyword>
<dbReference type="Proteomes" id="UP000010808">
    <property type="component" value="Chromosome"/>
</dbReference>
<protein>
    <recommendedName>
        <fullName evidence="5">Large ribosomal subunit protein bL25</fullName>
    </recommendedName>
    <alternativeName>
        <fullName evidence="5">General stress protein CTC</fullName>
    </alternativeName>
</protein>
<reference evidence="8 9" key="1">
    <citation type="submission" date="2012-10" db="EMBL/GenBank/DDBJ databases">
        <authorList>
            <person name="Genoscope - CEA"/>
        </authorList>
    </citation>
    <scope>NUCLEOTIDE SEQUENCE [LARGE SCALE GENOMIC DNA]</scope>
    <source>
        <strain evidence="9">AM13 / DSM 14728</strain>
    </source>
</reference>
<dbReference type="NCBIfam" id="TIGR00731">
    <property type="entry name" value="bL25_bact_ctc"/>
    <property type="match status" value="1"/>
</dbReference>
<dbReference type="eggNOG" id="COG1825">
    <property type="taxonomic scope" value="Bacteria"/>
</dbReference>
<dbReference type="Pfam" id="PF01386">
    <property type="entry name" value="Ribosomal_L25p"/>
    <property type="match status" value="1"/>
</dbReference>
<dbReference type="SUPFAM" id="SSF50715">
    <property type="entry name" value="Ribosomal protein L25-like"/>
    <property type="match status" value="1"/>
</dbReference>
<dbReference type="GO" id="GO:0003735">
    <property type="term" value="F:structural constituent of ribosome"/>
    <property type="evidence" value="ECO:0007669"/>
    <property type="project" value="InterPro"/>
</dbReference>
<sequence length="197" mass="21497">MSEKVTFKAEVRTKTGKCANRQLRNTGMIPAVFYSQEGENITLSVNEIDFAKMFRTTGTTRLFSLDIDGKTYDTLVWKVQMDPVRPRVNHIDFLGVAKDKPLKIEVPVTTEGLAPGVKLGGRMAIYRDKLTVACTAATIPAAIVINVSNMNVGDTVFVNEVELGEGASIIFDSNFALVRCAAGRGSSEEEEGEEGEE</sequence>
<feature type="domain" description="Large ribosomal subunit protein bL25 L25" evidence="6">
    <location>
        <begin position="8"/>
        <end position="93"/>
    </location>
</feature>
<evidence type="ECO:0000259" key="7">
    <source>
        <dbReference type="Pfam" id="PF14693"/>
    </source>
</evidence>
<evidence type="ECO:0000256" key="5">
    <source>
        <dbReference type="HAMAP-Rule" id="MF_01334"/>
    </source>
</evidence>
<evidence type="ECO:0000256" key="1">
    <source>
        <dbReference type="ARBA" id="ARBA00022730"/>
    </source>
</evidence>
<dbReference type="CDD" id="cd00495">
    <property type="entry name" value="Ribosomal_L25_TL5_CTC"/>
    <property type="match status" value="1"/>
</dbReference>
<evidence type="ECO:0000259" key="6">
    <source>
        <dbReference type="Pfam" id="PF01386"/>
    </source>
</evidence>
<dbReference type="GO" id="GO:0006412">
    <property type="term" value="P:translation"/>
    <property type="evidence" value="ECO:0007669"/>
    <property type="project" value="UniProtKB-UniRule"/>
</dbReference>
<keyword evidence="9" id="KW-1185">Reference proteome</keyword>
<dbReference type="HAMAP" id="MF_01334">
    <property type="entry name" value="Ribosomal_bL25_CTC"/>
    <property type="match status" value="1"/>
</dbReference>
<comment type="similarity">
    <text evidence="5">Belongs to the bacterial ribosomal protein bL25 family. CTC subfamily.</text>
</comment>
<evidence type="ECO:0000313" key="8">
    <source>
        <dbReference type="EMBL" id="CCO25402.1"/>
    </source>
</evidence>
<dbReference type="InterPro" id="IPR037121">
    <property type="entry name" value="Ribosomal_bL25_C"/>
</dbReference>
<dbReference type="GO" id="GO:0022625">
    <property type="term" value="C:cytosolic large ribosomal subunit"/>
    <property type="evidence" value="ECO:0007669"/>
    <property type="project" value="TreeGrafter"/>
</dbReference>
<dbReference type="PANTHER" id="PTHR33284">
    <property type="entry name" value="RIBOSOMAL PROTEIN L25/GLN-TRNA SYNTHETASE, ANTI-CODON-BINDING DOMAIN-CONTAINING PROTEIN"/>
    <property type="match status" value="1"/>
</dbReference>
<dbReference type="PANTHER" id="PTHR33284:SF1">
    <property type="entry name" value="RIBOSOMAL PROTEIN L25_GLN-TRNA SYNTHETASE, ANTI-CODON-BINDING DOMAIN-CONTAINING PROTEIN"/>
    <property type="match status" value="1"/>
</dbReference>
<evidence type="ECO:0000313" key="9">
    <source>
        <dbReference type="Proteomes" id="UP000010808"/>
    </source>
</evidence>
<dbReference type="InterPro" id="IPR011035">
    <property type="entry name" value="Ribosomal_bL25/Gln-tRNA_synth"/>
</dbReference>
<dbReference type="OrthoDB" id="9786489at2"/>
<dbReference type="RefSeq" id="WP_015337999.1">
    <property type="nucleotide sequence ID" value="NC_020055.1"/>
</dbReference>
<dbReference type="EMBL" id="FO203522">
    <property type="protein sequence ID" value="CCO25402.1"/>
    <property type="molecule type" value="Genomic_DNA"/>
</dbReference>
<dbReference type="AlphaFoldDB" id="L0RGQ3"/>
<dbReference type="Gene3D" id="2.170.120.20">
    <property type="entry name" value="Ribosomal protein L25, beta domain"/>
    <property type="match status" value="1"/>
</dbReference>
<keyword evidence="2 5" id="KW-0694">RNA-binding</keyword>
<name>L0RGQ3_9BACT</name>
<dbReference type="Gene3D" id="2.40.240.10">
    <property type="entry name" value="Ribosomal Protein L25, Chain P"/>
    <property type="match status" value="1"/>
</dbReference>
<dbReference type="InterPro" id="IPR020056">
    <property type="entry name" value="Rbsml_bL25/Gln-tRNA_synth_N"/>
</dbReference>
<dbReference type="KEGG" id="dhy:DESAM_23135"/>
<dbReference type="InterPro" id="IPR020057">
    <property type="entry name" value="Ribosomal_bL25_b-dom"/>
</dbReference>
<dbReference type="Pfam" id="PF14693">
    <property type="entry name" value="Ribosomal_TL5_C"/>
    <property type="match status" value="1"/>
</dbReference>
<comment type="function">
    <text evidence="5">This is one of the proteins that binds to the 5S RNA in the ribosome where it forms part of the central protuberance.</text>
</comment>
<dbReference type="STRING" id="1121451.DESAM_23135"/>
<dbReference type="InterPro" id="IPR029751">
    <property type="entry name" value="Ribosomal_L25_dom"/>
</dbReference>
<evidence type="ECO:0000256" key="4">
    <source>
        <dbReference type="ARBA" id="ARBA00023274"/>
    </source>
</evidence>
<dbReference type="GO" id="GO:0008097">
    <property type="term" value="F:5S rRNA binding"/>
    <property type="evidence" value="ECO:0007669"/>
    <property type="project" value="InterPro"/>
</dbReference>
<dbReference type="PATRIC" id="fig|1121451.3.peg.3339"/>
<evidence type="ECO:0000256" key="3">
    <source>
        <dbReference type="ARBA" id="ARBA00022980"/>
    </source>
</evidence>
<feature type="domain" description="Large ribosomal subunit protein bL25 beta" evidence="7">
    <location>
        <begin position="102"/>
        <end position="182"/>
    </location>
</feature>
<accession>L0RGQ3</accession>
<gene>
    <name evidence="5 8" type="primary">rplY</name>
    <name evidence="5" type="synonym">ctc</name>
    <name evidence="8" type="ORF">DESAM_23135</name>
</gene>
<dbReference type="InterPro" id="IPR020930">
    <property type="entry name" value="Ribosomal_uL5_bac-type"/>
</dbReference>
<proteinExistence type="inferred from homology"/>
<organism evidence="8 9">
    <name type="scientific">Maridesulfovibrio hydrothermalis AM13 = DSM 14728</name>
    <dbReference type="NCBI Taxonomy" id="1121451"/>
    <lineage>
        <taxon>Bacteria</taxon>
        <taxon>Pseudomonadati</taxon>
        <taxon>Thermodesulfobacteriota</taxon>
        <taxon>Desulfovibrionia</taxon>
        <taxon>Desulfovibrionales</taxon>
        <taxon>Desulfovibrionaceae</taxon>
        <taxon>Maridesulfovibrio</taxon>
    </lineage>
</organism>
<evidence type="ECO:0000256" key="2">
    <source>
        <dbReference type="ARBA" id="ARBA00022884"/>
    </source>
</evidence>
<comment type="subunit">
    <text evidence="5">Part of the 50S ribosomal subunit; part of the 5S rRNA/L5/L18/L25 subcomplex. Contacts the 5S rRNA. Binds to the 5S rRNA independently of L5 and L18.</text>
</comment>
<keyword evidence="3 5" id="KW-0689">Ribosomal protein</keyword>
<dbReference type="HOGENOM" id="CLU_075939_2_1_7"/>
<dbReference type="InterPro" id="IPR001021">
    <property type="entry name" value="Ribosomal_bL25_long"/>
</dbReference>